<reference evidence="1" key="1">
    <citation type="submission" date="2020-05" db="UniProtKB">
        <authorList>
            <consortium name="EnsemblMetazoa"/>
        </authorList>
    </citation>
    <scope>IDENTIFICATION</scope>
    <source>
        <strain evidence="1">MAF</strain>
    </source>
</reference>
<dbReference type="Proteomes" id="UP000075903">
    <property type="component" value="Unassembled WGS sequence"/>
</dbReference>
<dbReference type="AlphaFoldDB" id="A0A182VCP1"/>
<organism evidence="1 2">
    <name type="scientific">Anopheles merus</name>
    <name type="common">Mosquito</name>
    <dbReference type="NCBI Taxonomy" id="30066"/>
    <lineage>
        <taxon>Eukaryota</taxon>
        <taxon>Metazoa</taxon>
        <taxon>Ecdysozoa</taxon>
        <taxon>Arthropoda</taxon>
        <taxon>Hexapoda</taxon>
        <taxon>Insecta</taxon>
        <taxon>Pterygota</taxon>
        <taxon>Neoptera</taxon>
        <taxon>Endopterygota</taxon>
        <taxon>Diptera</taxon>
        <taxon>Nematocera</taxon>
        <taxon>Culicoidea</taxon>
        <taxon>Culicidae</taxon>
        <taxon>Anophelinae</taxon>
        <taxon>Anopheles</taxon>
    </lineage>
</organism>
<evidence type="ECO:0000313" key="2">
    <source>
        <dbReference type="Proteomes" id="UP000075903"/>
    </source>
</evidence>
<dbReference type="EnsemblMetazoa" id="AMEM012722-RA">
    <property type="protein sequence ID" value="AMEM012722-PA"/>
    <property type="gene ID" value="AMEM012722"/>
</dbReference>
<evidence type="ECO:0000313" key="1">
    <source>
        <dbReference type="EnsemblMetazoa" id="AMEM012722-PA"/>
    </source>
</evidence>
<accession>A0A182VCP1</accession>
<protein>
    <submittedName>
        <fullName evidence="1">Uncharacterized protein</fullName>
    </submittedName>
</protein>
<keyword evidence="2" id="KW-1185">Reference proteome</keyword>
<name>A0A182VCP1_ANOME</name>
<dbReference type="VEuPathDB" id="VectorBase:AMEM012722"/>
<sequence length="106" mass="12170">MTNWHWHADTAWQLIINLRDAIARLWRARVDSPASALTGTKQERERSNWSATTANFTCREEVAQQYSSRMHVQSRIGGGSLLVHVCNCDRRNPCQCFSLHMGKIDI</sequence>
<proteinExistence type="predicted"/>